<accession>A0ABP9VG52</accession>
<proteinExistence type="predicted"/>
<keyword evidence="2" id="KW-1185">Reference proteome</keyword>
<name>A0ABP9VG52_9DEIO</name>
<dbReference type="Proteomes" id="UP001458946">
    <property type="component" value="Unassembled WGS sequence"/>
</dbReference>
<gene>
    <name evidence="1" type="ORF">Dxin01_03968</name>
</gene>
<comment type="caution">
    <text evidence="1">The sequence shown here is derived from an EMBL/GenBank/DDBJ whole genome shotgun (WGS) entry which is preliminary data.</text>
</comment>
<dbReference type="RefSeq" id="WP_353544166.1">
    <property type="nucleotide sequence ID" value="NZ_BAABRN010000095.1"/>
</dbReference>
<reference evidence="1 2" key="1">
    <citation type="submission" date="2024-02" db="EMBL/GenBank/DDBJ databases">
        <title>Deinococcus xinjiangensis NBRC 107630.</title>
        <authorList>
            <person name="Ichikawa N."/>
            <person name="Katano-Makiyama Y."/>
            <person name="Hidaka K."/>
        </authorList>
    </citation>
    <scope>NUCLEOTIDE SEQUENCE [LARGE SCALE GENOMIC DNA]</scope>
    <source>
        <strain evidence="1 2">NBRC 107630</strain>
    </source>
</reference>
<organism evidence="1 2">
    <name type="scientific">Deinococcus xinjiangensis</name>
    <dbReference type="NCBI Taxonomy" id="457454"/>
    <lineage>
        <taxon>Bacteria</taxon>
        <taxon>Thermotogati</taxon>
        <taxon>Deinococcota</taxon>
        <taxon>Deinococci</taxon>
        <taxon>Deinococcales</taxon>
        <taxon>Deinococcaceae</taxon>
        <taxon>Deinococcus</taxon>
    </lineage>
</organism>
<dbReference type="EMBL" id="BAABRN010000095">
    <property type="protein sequence ID" value="GAA5504199.1"/>
    <property type="molecule type" value="Genomic_DNA"/>
</dbReference>
<evidence type="ECO:0000313" key="2">
    <source>
        <dbReference type="Proteomes" id="UP001458946"/>
    </source>
</evidence>
<evidence type="ECO:0000313" key="1">
    <source>
        <dbReference type="EMBL" id="GAA5504199.1"/>
    </source>
</evidence>
<protein>
    <submittedName>
        <fullName evidence="1">Uncharacterized protein</fullName>
    </submittedName>
</protein>
<sequence>MLTFAEAARRPEREVGAETHRLAAAGVEGMLVPASFEERFYRNVNLPEQLGRLFAGVNPYRVDEDAIEGLCTQAQSLVRGSVLLDDAVQLFYRALGNAGLSQGEMHARRPSTMHAEHALRVIPPGTAALHALKRLWAHDWAFEHVLARLDDTGSVGLEARPTLLLAGPAGAPDSAKAAALGVQTALVSPLGLVGLP</sequence>